<gene>
    <name evidence="1" type="ORF">MLD38_021958</name>
</gene>
<reference evidence="2" key="1">
    <citation type="journal article" date="2023" name="Front. Plant Sci.">
        <title>Chromosomal-level genome assembly of Melastoma candidum provides insights into trichome evolution.</title>
        <authorList>
            <person name="Zhong Y."/>
            <person name="Wu W."/>
            <person name="Sun C."/>
            <person name="Zou P."/>
            <person name="Liu Y."/>
            <person name="Dai S."/>
            <person name="Zhou R."/>
        </authorList>
    </citation>
    <scope>NUCLEOTIDE SEQUENCE [LARGE SCALE GENOMIC DNA]</scope>
</reference>
<evidence type="ECO:0000313" key="1">
    <source>
        <dbReference type="EMBL" id="KAI4366031.1"/>
    </source>
</evidence>
<keyword evidence="2" id="KW-1185">Reference proteome</keyword>
<evidence type="ECO:0000313" key="2">
    <source>
        <dbReference type="Proteomes" id="UP001057402"/>
    </source>
</evidence>
<protein>
    <submittedName>
        <fullName evidence="1">Uncharacterized protein</fullName>
    </submittedName>
</protein>
<comment type="caution">
    <text evidence="1">The sequence shown here is derived from an EMBL/GenBank/DDBJ whole genome shotgun (WGS) entry which is preliminary data.</text>
</comment>
<dbReference type="EMBL" id="CM042885">
    <property type="protein sequence ID" value="KAI4366031.1"/>
    <property type="molecule type" value="Genomic_DNA"/>
</dbReference>
<name>A0ACB9QHT8_9MYRT</name>
<proteinExistence type="predicted"/>
<organism evidence="1 2">
    <name type="scientific">Melastoma candidum</name>
    <dbReference type="NCBI Taxonomy" id="119954"/>
    <lineage>
        <taxon>Eukaryota</taxon>
        <taxon>Viridiplantae</taxon>
        <taxon>Streptophyta</taxon>
        <taxon>Embryophyta</taxon>
        <taxon>Tracheophyta</taxon>
        <taxon>Spermatophyta</taxon>
        <taxon>Magnoliopsida</taxon>
        <taxon>eudicotyledons</taxon>
        <taxon>Gunneridae</taxon>
        <taxon>Pentapetalae</taxon>
        <taxon>rosids</taxon>
        <taxon>malvids</taxon>
        <taxon>Myrtales</taxon>
        <taxon>Melastomataceae</taxon>
        <taxon>Melastomatoideae</taxon>
        <taxon>Melastomateae</taxon>
        <taxon>Melastoma</taxon>
    </lineage>
</organism>
<sequence>MSHRLNYRAPTICSIFFTFKSELEAALRLAMISVALSVLAISFSFVLALKILNALWLNPKRLEKFLRRQGLSGTPYRLLVGDILEIARMNKEALSTPMPEMSHDLGPRLLPLVVRSAEKCGEQIMHSLKYIDFGGLMFFFVLEVEQV</sequence>
<accession>A0ACB9QHT8</accession>
<dbReference type="Proteomes" id="UP001057402">
    <property type="component" value="Chromosome 6"/>
</dbReference>